<reference evidence="1" key="2">
    <citation type="submission" date="2021-01" db="UniProtKB">
        <authorList>
            <consortium name="EnsemblPlants"/>
        </authorList>
    </citation>
    <scope>IDENTIFICATION</scope>
</reference>
<dbReference type="AlphaFoldDB" id="A0A7N2LEJ0"/>
<name>A0A7N2LEJ0_QUELO</name>
<dbReference type="Gramene" id="QL04p033478:mrna">
    <property type="protein sequence ID" value="QL04p033478:mrna"/>
    <property type="gene ID" value="QL04p033478"/>
</dbReference>
<dbReference type="EnsemblPlants" id="QL04p033478:mrna">
    <property type="protein sequence ID" value="QL04p033478:mrna"/>
    <property type="gene ID" value="QL04p033478"/>
</dbReference>
<proteinExistence type="predicted"/>
<sequence length="121" mass="13878">MFWQLNSSHEGCSMWMLLDVLLNLYGDLETISRTGKQRYDASIPAKNMRFTTMKFWVQIHYLPVSMLDTEMAIELGETLGSVSPVEYMKDMLGGDLLRVRVEVDVSKPLFRGRLVVINTNS</sequence>
<evidence type="ECO:0000313" key="1">
    <source>
        <dbReference type="EnsemblPlants" id="QL04p033478:mrna"/>
    </source>
</evidence>
<dbReference type="Proteomes" id="UP000594261">
    <property type="component" value="Chromosome 4"/>
</dbReference>
<protein>
    <recommendedName>
        <fullName evidence="3">DUF4283 domain-containing protein</fullName>
    </recommendedName>
</protein>
<organism evidence="1 2">
    <name type="scientific">Quercus lobata</name>
    <name type="common">Valley oak</name>
    <dbReference type="NCBI Taxonomy" id="97700"/>
    <lineage>
        <taxon>Eukaryota</taxon>
        <taxon>Viridiplantae</taxon>
        <taxon>Streptophyta</taxon>
        <taxon>Embryophyta</taxon>
        <taxon>Tracheophyta</taxon>
        <taxon>Spermatophyta</taxon>
        <taxon>Magnoliopsida</taxon>
        <taxon>eudicotyledons</taxon>
        <taxon>Gunneridae</taxon>
        <taxon>Pentapetalae</taxon>
        <taxon>rosids</taxon>
        <taxon>fabids</taxon>
        <taxon>Fagales</taxon>
        <taxon>Fagaceae</taxon>
        <taxon>Quercus</taxon>
    </lineage>
</organism>
<keyword evidence="2" id="KW-1185">Reference proteome</keyword>
<accession>A0A7N2LEJ0</accession>
<reference evidence="1 2" key="1">
    <citation type="journal article" date="2016" name="G3 (Bethesda)">
        <title>First Draft Assembly and Annotation of the Genome of a California Endemic Oak Quercus lobata Nee (Fagaceae).</title>
        <authorList>
            <person name="Sork V.L."/>
            <person name="Fitz-Gibbon S.T."/>
            <person name="Puiu D."/>
            <person name="Crepeau M."/>
            <person name="Gugger P.F."/>
            <person name="Sherman R."/>
            <person name="Stevens K."/>
            <person name="Langley C.H."/>
            <person name="Pellegrini M."/>
            <person name="Salzberg S.L."/>
        </authorList>
    </citation>
    <scope>NUCLEOTIDE SEQUENCE [LARGE SCALE GENOMIC DNA]</scope>
    <source>
        <strain evidence="1 2">cv. SW786</strain>
    </source>
</reference>
<evidence type="ECO:0008006" key="3">
    <source>
        <dbReference type="Google" id="ProtNLM"/>
    </source>
</evidence>
<evidence type="ECO:0000313" key="2">
    <source>
        <dbReference type="Proteomes" id="UP000594261"/>
    </source>
</evidence>
<dbReference type="EMBL" id="LRBV02000004">
    <property type="status" value="NOT_ANNOTATED_CDS"/>
    <property type="molecule type" value="Genomic_DNA"/>
</dbReference>
<dbReference type="InParanoid" id="A0A7N2LEJ0"/>